<organism evidence="5 6">
    <name type="scientific">Malassezia restricta (strain ATCC 96810 / NBRC 103918 / CBS 7877)</name>
    <name type="common">Seborrheic dermatitis infection agent</name>
    <dbReference type="NCBI Taxonomy" id="425264"/>
    <lineage>
        <taxon>Eukaryota</taxon>
        <taxon>Fungi</taxon>
        <taxon>Dikarya</taxon>
        <taxon>Basidiomycota</taxon>
        <taxon>Ustilaginomycotina</taxon>
        <taxon>Malasseziomycetes</taxon>
        <taxon>Malasseziales</taxon>
        <taxon>Malasseziaceae</taxon>
        <taxon>Malassezia</taxon>
    </lineage>
</organism>
<sequence length="565" mass="62145">MTSAADDVALVPGRVQRDASSLAQRRKRMLEEDDAEVMTPKMLREAYVPRPHVAHVGADLQPAVFDAPTARLVQRASPTTTKRAPAFFSPQDMASSDRAARRMEEPLPYATNSSLPLPSAFQQLVTFHKAVEQALLVHMATHGAPAAEPCTSSPRRRVVIPHVLTFQRLRLMVERTCRRTFDINDFRRLVWVWSHAPGVPRETSMDTGGMGFLVTRTRSMDVHTRRKTYDWAIGIEMALHRAHAPPLQVQYGSPRNGASSPTPASPPPSPTRRENMSHLAIWNAGIDDRRRELAHRLTQVVAAAHAQWIETHQLSLDDCLDALVPASHTALTRAMMEPVTPTKRANSTGLLTPSASRSKDGHASRIAPSIDDMPPPTSPLSARTLPSTPPPSTHKRALGSPMRSSPKTHRLMRWHPDFALESMPPIPLAQLPPLAAPQPPAPVYPTPAPPAAPAPGRSLEERIRAKEQALRSSTTHSIAQLQERSLLSRLGDVANTIYLLYMPLPSTQSQHGHESRILPLDTVLTSLEQSSSLTRAESRSCLGKLETLVPGWLEVCTLHYGAHTP</sequence>
<feature type="region of interest" description="Disordered" evidence="3">
    <location>
        <begin position="430"/>
        <end position="458"/>
    </location>
</feature>
<evidence type="ECO:0000256" key="3">
    <source>
        <dbReference type="SAM" id="MobiDB-lite"/>
    </source>
</evidence>
<feature type="region of interest" description="Disordered" evidence="3">
    <location>
        <begin position="337"/>
        <end position="408"/>
    </location>
</feature>
<accession>A0A3G2S8K4</accession>
<reference evidence="5 6" key="1">
    <citation type="submission" date="2018-10" db="EMBL/GenBank/DDBJ databases">
        <title>Complete genome sequence of Malassezia restricta CBS 7877.</title>
        <authorList>
            <person name="Morand S.C."/>
            <person name="Bertignac M."/>
            <person name="Iltis A."/>
            <person name="Kolder I."/>
            <person name="Pirovano W."/>
            <person name="Jourdain R."/>
            <person name="Clavaud C."/>
        </authorList>
    </citation>
    <scope>NUCLEOTIDE SEQUENCE [LARGE SCALE GENOMIC DNA]</scope>
    <source>
        <strain evidence="5 6">CBS 7877</strain>
    </source>
</reference>
<dbReference type="Pfam" id="PF16679">
    <property type="entry name" value="CDT1_C"/>
    <property type="match status" value="1"/>
</dbReference>
<feature type="compositionally biased region" description="Pro residues" evidence="3">
    <location>
        <begin position="434"/>
        <end position="453"/>
    </location>
</feature>
<gene>
    <name evidence="5" type="ORF">DNF11_3266</name>
</gene>
<evidence type="ECO:0000259" key="4">
    <source>
        <dbReference type="Pfam" id="PF16679"/>
    </source>
</evidence>
<dbReference type="InterPro" id="IPR038090">
    <property type="entry name" value="Cdt1_C_WH_dom_sf"/>
</dbReference>
<feature type="region of interest" description="Disordered" evidence="3">
    <location>
        <begin position="248"/>
        <end position="274"/>
    </location>
</feature>
<dbReference type="OrthoDB" id="3366139at2759"/>
<dbReference type="VEuPathDB" id="FungiDB:DNF11_3266"/>
<feature type="compositionally biased region" description="Polar residues" evidence="3">
    <location>
        <begin position="343"/>
        <end position="356"/>
    </location>
</feature>
<dbReference type="AlphaFoldDB" id="A0A3G2S8K4"/>
<protein>
    <submittedName>
        <fullName evidence="5">DNA replication factor CDT1 like protein</fullName>
    </submittedName>
</protein>
<evidence type="ECO:0000256" key="1">
    <source>
        <dbReference type="ARBA" id="ARBA00008356"/>
    </source>
</evidence>
<feature type="domain" description="DNA replication factor Cdt1 C-terminal" evidence="4">
    <location>
        <begin position="458"/>
        <end position="557"/>
    </location>
</feature>
<keyword evidence="6" id="KW-1185">Reference proteome</keyword>
<evidence type="ECO:0000313" key="6">
    <source>
        <dbReference type="Proteomes" id="UP000269793"/>
    </source>
</evidence>
<comment type="similarity">
    <text evidence="1">Belongs to the Cdt1 family.</text>
</comment>
<dbReference type="Proteomes" id="UP000269793">
    <property type="component" value="Chromosome VI"/>
</dbReference>
<evidence type="ECO:0000313" key="5">
    <source>
        <dbReference type="EMBL" id="AYO44216.1"/>
    </source>
</evidence>
<dbReference type="InterPro" id="IPR036390">
    <property type="entry name" value="WH_DNA-bd_sf"/>
</dbReference>
<dbReference type="SUPFAM" id="SSF46785">
    <property type="entry name" value="Winged helix' DNA-binding domain"/>
    <property type="match status" value="1"/>
</dbReference>
<keyword evidence="2" id="KW-0131">Cell cycle</keyword>
<dbReference type="EMBL" id="CP033153">
    <property type="protein sequence ID" value="AYO44216.1"/>
    <property type="molecule type" value="Genomic_DNA"/>
</dbReference>
<name>A0A3G2S8K4_MALR7</name>
<dbReference type="InterPro" id="IPR032054">
    <property type="entry name" value="Cdt1_C"/>
</dbReference>
<evidence type="ECO:0000256" key="2">
    <source>
        <dbReference type="ARBA" id="ARBA00023306"/>
    </source>
</evidence>
<proteinExistence type="inferred from homology"/>
<dbReference type="Gene3D" id="1.10.10.1420">
    <property type="entry name" value="DNA replication factor Cdt1, C-terminal WH domain"/>
    <property type="match status" value="1"/>
</dbReference>